<organism evidence="1 2">
    <name type="scientific">Algoriphagus sanaruensis</name>
    <dbReference type="NCBI Taxonomy" id="1727163"/>
    <lineage>
        <taxon>Bacteria</taxon>
        <taxon>Pseudomonadati</taxon>
        <taxon>Bacteroidota</taxon>
        <taxon>Cytophagia</taxon>
        <taxon>Cytophagales</taxon>
        <taxon>Cyclobacteriaceae</taxon>
        <taxon>Algoriphagus</taxon>
    </lineage>
</organism>
<dbReference type="InterPro" id="IPR016155">
    <property type="entry name" value="Mopterin_synth/thiamin_S_b"/>
</dbReference>
<reference evidence="2" key="1">
    <citation type="submission" date="2015-09" db="EMBL/GenBank/DDBJ databases">
        <title>Complete sequence of Algoriphagus sp. M8-2.</title>
        <authorList>
            <person name="Shintani M."/>
        </authorList>
    </citation>
    <scope>NUCLEOTIDE SEQUENCE [LARGE SCALE GENOMIC DNA]</scope>
    <source>
        <strain evidence="2">M8-2</strain>
    </source>
</reference>
<dbReference type="CDD" id="cd00754">
    <property type="entry name" value="Ubl_MoaD"/>
    <property type="match status" value="1"/>
</dbReference>
<evidence type="ECO:0000313" key="2">
    <source>
        <dbReference type="Proteomes" id="UP000073816"/>
    </source>
</evidence>
<dbReference type="STRING" id="1727163.AO498_08925"/>
<dbReference type="Gene3D" id="3.10.20.30">
    <property type="match status" value="1"/>
</dbReference>
<accession>A0A142EN34</accession>
<evidence type="ECO:0008006" key="3">
    <source>
        <dbReference type="Google" id="ProtNLM"/>
    </source>
</evidence>
<keyword evidence="2" id="KW-1185">Reference proteome</keyword>
<reference evidence="1 2" key="2">
    <citation type="journal article" date="2016" name="Genome Announc.">
        <title>Complete Genome Sequence of Algoriphagus sp. Strain M8-2, Isolated from a Brackish Lake.</title>
        <authorList>
            <person name="Muraguchi Y."/>
            <person name="Kushimoto K."/>
            <person name="Ohtsubo Y."/>
            <person name="Suzuki T."/>
            <person name="Dohra H."/>
            <person name="Kimbara K."/>
            <person name="Shintani M."/>
        </authorList>
    </citation>
    <scope>NUCLEOTIDE SEQUENCE [LARGE SCALE GENOMIC DNA]</scope>
    <source>
        <strain evidence="1 2">M8-2</strain>
    </source>
</reference>
<dbReference type="PATRIC" id="fig|1727163.4.peg.1864"/>
<gene>
    <name evidence="1" type="ORF">AO498_08925</name>
</gene>
<dbReference type="Pfam" id="PF02597">
    <property type="entry name" value="ThiS"/>
    <property type="match status" value="1"/>
</dbReference>
<dbReference type="InterPro" id="IPR012675">
    <property type="entry name" value="Beta-grasp_dom_sf"/>
</dbReference>
<dbReference type="Proteomes" id="UP000073816">
    <property type="component" value="Chromosome"/>
</dbReference>
<dbReference type="RefSeq" id="WP_236778582.1">
    <property type="nucleotide sequence ID" value="NZ_CP012836.1"/>
</dbReference>
<dbReference type="AlphaFoldDB" id="A0A142EN34"/>
<dbReference type="SUPFAM" id="SSF54285">
    <property type="entry name" value="MoaD/ThiS"/>
    <property type="match status" value="1"/>
</dbReference>
<evidence type="ECO:0000313" key="1">
    <source>
        <dbReference type="EMBL" id="AMQ56539.1"/>
    </source>
</evidence>
<dbReference type="KEGG" id="alm:AO498_08925"/>
<name>A0A142EN34_9BACT</name>
<proteinExistence type="predicted"/>
<sequence>MSNLIHIKAFGMIAEKMGKVSLELENPGSTAALKNELFAQFPVLKSMKFSLAVNKKLVMEDSELAPGVEVALLPPFSGG</sequence>
<dbReference type="EMBL" id="CP012836">
    <property type="protein sequence ID" value="AMQ56539.1"/>
    <property type="molecule type" value="Genomic_DNA"/>
</dbReference>
<protein>
    <recommendedName>
        <fullName evidence="3">Molybdopterin converting factor</fullName>
    </recommendedName>
</protein>
<dbReference type="InterPro" id="IPR003749">
    <property type="entry name" value="ThiS/MoaD-like"/>
</dbReference>